<evidence type="ECO:0000313" key="1">
    <source>
        <dbReference type="EMBL" id="KAH9367751.1"/>
    </source>
</evidence>
<accession>A0A9J6FY59</accession>
<sequence>MSKSCVAPFKECTLERLELMACLLAGVLRRYILYTQDKRPTTAYLWRDSTIALHLIFGNADRWQQFVRNLVIEIPRLTDDLSWKHCP</sequence>
<dbReference type="Proteomes" id="UP000821853">
    <property type="component" value="Chromosome 2"/>
</dbReference>
<dbReference type="OrthoDB" id="6434233at2759"/>
<organism evidence="1 2">
    <name type="scientific">Haemaphysalis longicornis</name>
    <name type="common">Bush tick</name>
    <dbReference type="NCBI Taxonomy" id="44386"/>
    <lineage>
        <taxon>Eukaryota</taxon>
        <taxon>Metazoa</taxon>
        <taxon>Ecdysozoa</taxon>
        <taxon>Arthropoda</taxon>
        <taxon>Chelicerata</taxon>
        <taxon>Arachnida</taxon>
        <taxon>Acari</taxon>
        <taxon>Parasitiformes</taxon>
        <taxon>Ixodida</taxon>
        <taxon>Ixodoidea</taxon>
        <taxon>Ixodidae</taxon>
        <taxon>Haemaphysalinae</taxon>
        <taxon>Haemaphysalis</taxon>
    </lineage>
</organism>
<protein>
    <submittedName>
        <fullName evidence="1">Uncharacterized protein</fullName>
    </submittedName>
</protein>
<proteinExistence type="predicted"/>
<dbReference type="VEuPathDB" id="VectorBase:HLOH_056862"/>
<keyword evidence="2" id="KW-1185">Reference proteome</keyword>
<gene>
    <name evidence="1" type="ORF">HPB48_013011</name>
</gene>
<name>A0A9J6FY59_HAELO</name>
<comment type="caution">
    <text evidence="1">The sequence shown here is derived from an EMBL/GenBank/DDBJ whole genome shotgun (WGS) entry which is preliminary data.</text>
</comment>
<reference evidence="1 2" key="1">
    <citation type="journal article" date="2020" name="Cell">
        <title>Large-Scale Comparative Analyses of Tick Genomes Elucidate Their Genetic Diversity and Vector Capacities.</title>
        <authorList>
            <consortium name="Tick Genome and Microbiome Consortium (TIGMIC)"/>
            <person name="Jia N."/>
            <person name="Wang J."/>
            <person name="Shi W."/>
            <person name="Du L."/>
            <person name="Sun Y."/>
            <person name="Zhan W."/>
            <person name="Jiang J.F."/>
            <person name="Wang Q."/>
            <person name="Zhang B."/>
            <person name="Ji P."/>
            <person name="Bell-Sakyi L."/>
            <person name="Cui X.M."/>
            <person name="Yuan T.T."/>
            <person name="Jiang B.G."/>
            <person name="Yang W.F."/>
            <person name="Lam T.T."/>
            <person name="Chang Q.C."/>
            <person name="Ding S.J."/>
            <person name="Wang X.J."/>
            <person name="Zhu J.G."/>
            <person name="Ruan X.D."/>
            <person name="Zhao L."/>
            <person name="Wei J.T."/>
            <person name="Ye R.Z."/>
            <person name="Que T.C."/>
            <person name="Du C.H."/>
            <person name="Zhou Y.H."/>
            <person name="Cheng J.X."/>
            <person name="Dai P.F."/>
            <person name="Guo W.B."/>
            <person name="Han X.H."/>
            <person name="Huang E.J."/>
            <person name="Li L.F."/>
            <person name="Wei W."/>
            <person name="Gao Y.C."/>
            <person name="Liu J.Z."/>
            <person name="Shao H.Z."/>
            <person name="Wang X."/>
            <person name="Wang C.C."/>
            <person name="Yang T.C."/>
            <person name="Huo Q.B."/>
            <person name="Li W."/>
            <person name="Chen H.Y."/>
            <person name="Chen S.E."/>
            <person name="Zhou L.G."/>
            <person name="Ni X.B."/>
            <person name="Tian J.H."/>
            <person name="Sheng Y."/>
            <person name="Liu T."/>
            <person name="Pan Y.S."/>
            <person name="Xia L.Y."/>
            <person name="Li J."/>
            <person name="Zhao F."/>
            <person name="Cao W.C."/>
        </authorList>
    </citation>
    <scope>NUCLEOTIDE SEQUENCE [LARGE SCALE GENOMIC DNA]</scope>
    <source>
        <strain evidence="1">HaeL-2018</strain>
    </source>
</reference>
<dbReference type="AlphaFoldDB" id="A0A9J6FY59"/>
<evidence type="ECO:0000313" key="2">
    <source>
        <dbReference type="Proteomes" id="UP000821853"/>
    </source>
</evidence>
<dbReference type="EMBL" id="JABSTR010000004">
    <property type="protein sequence ID" value="KAH9367751.1"/>
    <property type="molecule type" value="Genomic_DNA"/>
</dbReference>